<name>A3II65_9CHRO</name>
<accession>A3II65</accession>
<sequence length="29" mass="3365">MRETSAKKRSSWPRSLSCSVTRYSGNILY</sequence>
<evidence type="ECO:0000313" key="1">
    <source>
        <dbReference type="EMBL" id="EAZ93497.1"/>
    </source>
</evidence>
<keyword evidence="2" id="KW-1185">Reference proteome</keyword>
<dbReference type="AlphaFoldDB" id="A3II65"/>
<dbReference type="Proteomes" id="UP000003781">
    <property type="component" value="Unassembled WGS sequence"/>
</dbReference>
<proteinExistence type="predicted"/>
<reference evidence="1 2" key="1">
    <citation type="submission" date="2007-03" db="EMBL/GenBank/DDBJ databases">
        <authorList>
            <person name="Stal L."/>
            <person name="Ferriera S."/>
            <person name="Johnson J."/>
            <person name="Kravitz S."/>
            <person name="Beeson K."/>
            <person name="Sutton G."/>
            <person name="Rogers Y.-H."/>
            <person name="Friedman R."/>
            <person name="Frazier M."/>
            <person name="Venter J.C."/>
        </authorList>
    </citation>
    <scope>NUCLEOTIDE SEQUENCE [LARGE SCALE GENOMIC DNA]</scope>
    <source>
        <strain evidence="1 2">CCY0110</strain>
    </source>
</reference>
<comment type="caution">
    <text evidence="1">The sequence shown here is derived from an EMBL/GenBank/DDBJ whole genome shotgun (WGS) entry which is preliminary data.</text>
</comment>
<evidence type="ECO:0000313" key="2">
    <source>
        <dbReference type="Proteomes" id="UP000003781"/>
    </source>
</evidence>
<dbReference type="EMBL" id="AAXW01000002">
    <property type="protein sequence ID" value="EAZ93497.1"/>
    <property type="molecule type" value="Genomic_DNA"/>
</dbReference>
<gene>
    <name evidence="1" type="ORF">CY0110_16917</name>
</gene>
<organism evidence="1 2">
    <name type="scientific">Crocosphaera chwakensis CCY0110</name>
    <dbReference type="NCBI Taxonomy" id="391612"/>
    <lineage>
        <taxon>Bacteria</taxon>
        <taxon>Bacillati</taxon>
        <taxon>Cyanobacteriota</taxon>
        <taxon>Cyanophyceae</taxon>
        <taxon>Oscillatoriophycideae</taxon>
        <taxon>Chroococcales</taxon>
        <taxon>Aphanothecaceae</taxon>
        <taxon>Crocosphaera</taxon>
        <taxon>Crocosphaera chwakensis</taxon>
    </lineage>
</organism>
<protein>
    <submittedName>
        <fullName evidence="1">Uncharacterized protein</fullName>
    </submittedName>
</protein>